<keyword evidence="4" id="KW-0812">Transmembrane</keyword>
<reference evidence="7 9" key="2">
    <citation type="journal article" date="2018" name="Syst. Appl. Microbiol.">
        <title>Flavobacterium circumlabens sp. nov. and Flavobacterium cupreum sp. nov., two psychrotrophic species isolated from Antarctic environmental samples.</title>
        <authorList>
            <person name="Kralova S."/>
            <person name="Busse H.J."/>
            <person name="Svec P."/>
            <person name="Maslanova I."/>
            <person name="Stankova E."/>
            <person name="Bartak M."/>
            <person name="Sedlacek I."/>
        </authorList>
    </citation>
    <scope>NUCLEOTIDE SEQUENCE [LARGE SCALE GENOMIC DNA]</scope>
    <source>
        <strain evidence="7 9">CCM 8828</strain>
    </source>
</reference>
<dbReference type="InterPro" id="IPR009057">
    <property type="entry name" value="Homeodomain-like_sf"/>
</dbReference>
<dbReference type="SMART" id="SM00342">
    <property type="entry name" value="HTH_ARAC"/>
    <property type="match status" value="1"/>
</dbReference>
<feature type="transmembrane region" description="Helical" evidence="4">
    <location>
        <begin position="99"/>
        <end position="119"/>
    </location>
</feature>
<dbReference type="PANTHER" id="PTHR43280">
    <property type="entry name" value="ARAC-FAMILY TRANSCRIPTIONAL REGULATOR"/>
    <property type="match status" value="1"/>
</dbReference>
<name>A0A4Y7UFT9_9FLAO</name>
<accession>A0A4Y7UFT9</accession>
<dbReference type="EMBL" id="QWDN01000002">
    <property type="protein sequence ID" value="TEB45330.1"/>
    <property type="molecule type" value="Genomic_DNA"/>
</dbReference>
<organism evidence="7 9">
    <name type="scientific">Flavobacterium circumlabens</name>
    <dbReference type="NCBI Taxonomy" id="2133765"/>
    <lineage>
        <taxon>Bacteria</taxon>
        <taxon>Pseudomonadati</taxon>
        <taxon>Bacteroidota</taxon>
        <taxon>Flavobacteriia</taxon>
        <taxon>Flavobacteriales</taxon>
        <taxon>Flavobacteriaceae</taxon>
        <taxon>Flavobacterium</taxon>
    </lineage>
</organism>
<keyword evidence="3" id="KW-0804">Transcription</keyword>
<evidence type="ECO:0000313" key="7">
    <source>
        <dbReference type="EMBL" id="TEB45330.1"/>
    </source>
</evidence>
<dbReference type="Pfam" id="PF12833">
    <property type="entry name" value="HTH_18"/>
    <property type="match status" value="1"/>
</dbReference>
<dbReference type="RefSeq" id="WP_132034274.1">
    <property type="nucleotide sequence ID" value="NZ_QWDN01000002.1"/>
</dbReference>
<keyword evidence="4" id="KW-1133">Transmembrane helix</keyword>
<dbReference type="AlphaFoldDB" id="A0A4Y7UFT9"/>
<dbReference type="PROSITE" id="PS00041">
    <property type="entry name" value="HTH_ARAC_FAMILY_1"/>
    <property type="match status" value="1"/>
</dbReference>
<dbReference type="Proteomes" id="UP000295270">
    <property type="component" value="Unassembled WGS sequence"/>
</dbReference>
<evidence type="ECO:0000259" key="5">
    <source>
        <dbReference type="PROSITE" id="PS01124"/>
    </source>
</evidence>
<feature type="transmembrane region" description="Helical" evidence="4">
    <location>
        <begin position="36"/>
        <end position="58"/>
    </location>
</feature>
<keyword evidence="1" id="KW-0805">Transcription regulation</keyword>
<dbReference type="Gene3D" id="1.10.10.60">
    <property type="entry name" value="Homeodomain-like"/>
    <property type="match status" value="1"/>
</dbReference>
<dbReference type="GO" id="GO:0003700">
    <property type="term" value="F:DNA-binding transcription factor activity"/>
    <property type="evidence" value="ECO:0007669"/>
    <property type="project" value="InterPro"/>
</dbReference>
<evidence type="ECO:0000256" key="4">
    <source>
        <dbReference type="SAM" id="Phobius"/>
    </source>
</evidence>
<feature type="transmembrane region" description="Helical" evidence="4">
    <location>
        <begin position="6"/>
        <end position="24"/>
    </location>
</feature>
<dbReference type="PROSITE" id="PS01124">
    <property type="entry name" value="HTH_ARAC_FAMILY_2"/>
    <property type="match status" value="1"/>
</dbReference>
<keyword evidence="4" id="KW-0472">Membrane</keyword>
<reference evidence="6" key="3">
    <citation type="submission" date="2019-03" db="EMBL/GenBank/DDBJ databases">
        <authorList>
            <person name="Whitman W."/>
            <person name="Huntemann M."/>
            <person name="Clum A."/>
            <person name="Pillay M."/>
            <person name="Palaniappan K."/>
            <person name="Varghese N."/>
            <person name="Mikhailova N."/>
            <person name="Stamatis D."/>
            <person name="Reddy T."/>
            <person name="Daum C."/>
            <person name="Shapiro N."/>
            <person name="Ivanova N."/>
            <person name="Kyrpides N."/>
            <person name="Woyke T."/>
        </authorList>
    </citation>
    <scope>NUCLEOTIDE SEQUENCE</scope>
    <source>
        <strain evidence="6">P5626</strain>
    </source>
</reference>
<evidence type="ECO:0000256" key="2">
    <source>
        <dbReference type="ARBA" id="ARBA00023125"/>
    </source>
</evidence>
<feature type="transmembrane region" description="Helical" evidence="4">
    <location>
        <begin position="131"/>
        <end position="153"/>
    </location>
</feature>
<dbReference type="Proteomes" id="UP000298340">
    <property type="component" value="Unassembled WGS sequence"/>
</dbReference>
<gene>
    <name evidence="7" type="ORF">D0809_09210</name>
    <name evidence="6" type="ORF">EV142_102721</name>
</gene>
<evidence type="ECO:0000256" key="3">
    <source>
        <dbReference type="ARBA" id="ARBA00023163"/>
    </source>
</evidence>
<dbReference type="EMBL" id="SLWA01000002">
    <property type="protein sequence ID" value="TCN60101.1"/>
    <property type="molecule type" value="Genomic_DNA"/>
</dbReference>
<dbReference type="InterPro" id="IPR018062">
    <property type="entry name" value="HTH_AraC-typ_CS"/>
</dbReference>
<feature type="transmembrane region" description="Helical" evidence="4">
    <location>
        <begin position="64"/>
        <end position="87"/>
    </location>
</feature>
<dbReference type="OrthoDB" id="9779074at2"/>
<evidence type="ECO:0000313" key="8">
    <source>
        <dbReference type="Proteomes" id="UP000295270"/>
    </source>
</evidence>
<dbReference type="InterPro" id="IPR018060">
    <property type="entry name" value="HTH_AraC"/>
</dbReference>
<evidence type="ECO:0000256" key="1">
    <source>
        <dbReference type="ARBA" id="ARBA00023015"/>
    </source>
</evidence>
<protein>
    <submittedName>
        <fullName evidence="7">Helix-turn-helix domain-containing protein</fullName>
    </submittedName>
    <submittedName>
        <fullName evidence="6">Helix-turn-helix protein</fullName>
    </submittedName>
</protein>
<proteinExistence type="predicted"/>
<keyword evidence="2" id="KW-0238">DNA-binding</keyword>
<comment type="caution">
    <text evidence="7">The sequence shown here is derived from an EMBL/GenBank/DDBJ whole genome shotgun (WGS) entry which is preliminary data.</text>
</comment>
<feature type="domain" description="HTH araC/xylS-type" evidence="5">
    <location>
        <begin position="265"/>
        <end position="366"/>
    </location>
</feature>
<evidence type="ECO:0000313" key="6">
    <source>
        <dbReference type="EMBL" id="TCN60101.1"/>
    </source>
</evidence>
<feature type="transmembrane region" description="Helical" evidence="4">
    <location>
        <begin position="174"/>
        <end position="196"/>
    </location>
</feature>
<sequence>MINFPTLMGFTSGTAFLSGCLLLAKARKVNLRANICLGLFMITLCLAILEIPLFAQNFHLTNPLLFEIIGLLRFLTAPLLYFSVVYFTSFEKKTERKDLLHLLPFLIFLIFRIPFFITGKNIDFSYQTGRIVFFILQIALPLQTAVYWCLSFIKLQKHIKNVKQFSSLLDKVNLNWLKSYLLIVLIILIVWLNLVFFNLKSLISYTPLVYVLSIFFLSFFSLKQEEVFSYSKIELKELATIEEYKKDSPKRVAGARLTELEARLKSLMEIEKVYLENDLSLPKLAGMLQASCNETSFLINERNQDNFYNFINKYRIEEAKKLLLSDSCNHLNIVGIAFESGFNSKTTFNTTFKKSTGYSPTAFIKASKTG</sequence>
<keyword evidence="8" id="KW-1185">Reference proteome</keyword>
<dbReference type="GO" id="GO:0043565">
    <property type="term" value="F:sequence-specific DNA binding"/>
    <property type="evidence" value="ECO:0007669"/>
    <property type="project" value="InterPro"/>
</dbReference>
<dbReference type="PANTHER" id="PTHR43280:SF29">
    <property type="entry name" value="ARAC-FAMILY TRANSCRIPTIONAL REGULATOR"/>
    <property type="match status" value="1"/>
</dbReference>
<feature type="transmembrane region" description="Helical" evidence="4">
    <location>
        <begin position="202"/>
        <end position="222"/>
    </location>
</feature>
<reference evidence="6 8" key="1">
    <citation type="journal article" date="2015" name="Stand. Genomic Sci.">
        <title>Genomic Encyclopedia of Bacterial and Archaeal Type Strains, Phase III: the genomes of soil and plant-associated and newly described type strains.</title>
        <authorList>
            <person name="Whitman W.B."/>
            <person name="Woyke T."/>
            <person name="Klenk H.P."/>
            <person name="Zhou Y."/>
            <person name="Lilburn T.G."/>
            <person name="Beck B.J."/>
            <person name="De Vos P."/>
            <person name="Vandamme P."/>
            <person name="Eisen J.A."/>
            <person name="Garrity G."/>
            <person name="Hugenholtz P."/>
            <person name="Kyrpides N.C."/>
        </authorList>
    </citation>
    <scope>NUCLEOTIDE SEQUENCE [LARGE SCALE GENOMIC DNA]</scope>
    <source>
        <strain evidence="6 8">P5626</strain>
    </source>
</reference>
<evidence type="ECO:0000313" key="9">
    <source>
        <dbReference type="Proteomes" id="UP000298340"/>
    </source>
</evidence>
<dbReference type="SUPFAM" id="SSF46689">
    <property type="entry name" value="Homeodomain-like"/>
    <property type="match status" value="1"/>
</dbReference>